<accession>A0A0U5BMW2</accession>
<evidence type="ECO:0000313" key="10">
    <source>
        <dbReference type="EMBL" id="BAU31526.1"/>
    </source>
</evidence>
<dbReference type="PANTHER" id="PTHR33653">
    <property type="entry name" value="RIBONUCLEASE VAPC2"/>
    <property type="match status" value="1"/>
</dbReference>
<keyword evidence="3 8" id="KW-0540">Nuclease</keyword>
<evidence type="ECO:0000256" key="5">
    <source>
        <dbReference type="ARBA" id="ARBA00022801"/>
    </source>
</evidence>
<keyword evidence="5 8" id="KW-0378">Hydrolase</keyword>
<dbReference type="AlphaFoldDB" id="A0A0U5BMW2"/>
<dbReference type="InterPro" id="IPR029060">
    <property type="entry name" value="PIN-like_dom_sf"/>
</dbReference>
<evidence type="ECO:0000256" key="2">
    <source>
        <dbReference type="ARBA" id="ARBA00022649"/>
    </source>
</evidence>
<reference evidence="10 11" key="2">
    <citation type="submission" date="2016-01" db="EMBL/GenBank/DDBJ databases">
        <title>Microcella alkaliphila JAM AC0309 whole genome shotgun sequence.</title>
        <authorList>
            <person name="Kurata A."/>
            <person name="Hirose Y."/>
            <person name="Kishimoto N."/>
            <person name="Kobayashi T."/>
        </authorList>
    </citation>
    <scope>NUCLEOTIDE SEQUENCE [LARGE SCALE GENOMIC DNA]</scope>
    <source>
        <strain evidence="10 11">JAM AC0309</strain>
    </source>
</reference>
<dbReference type="Proteomes" id="UP000218965">
    <property type="component" value="Chromosome"/>
</dbReference>
<keyword evidence="6 8" id="KW-0460">Magnesium</keyword>
<comment type="cofactor">
    <cofactor evidence="1 8">
        <name>Mg(2+)</name>
        <dbReference type="ChEBI" id="CHEBI:18420"/>
    </cofactor>
</comment>
<dbReference type="HAMAP" id="MF_00265">
    <property type="entry name" value="VapC_Nob1"/>
    <property type="match status" value="1"/>
</dbReference>
<feature type="binding site" evidence="8">
    <location>
        <position position="6"/>
    </location>
    <ligand>
        <name>Mg(2+)</name>
        <dbReference type="ChEBI" id="CHEBI:18420"/>
    </ligand>
</feature>
<keyword evidence="4 8" id="KW-0479">Metal-binding</keyword>
<dbReference type="GO" id="GO:0090729">
    <property type="term" value="F:toxin activity"/>
    <property type="evidence" value="ECO:0007669"/>
    <property type="project" value="UniProtKB-KW"/>
</dbReference>
<dbReference type="GO" id="GO:0000287">
    <property type="term" value="F:magnesium ion binding"/>
    <property type="evidence" value="ECO:0007669"/>
    <property type="project" value="UniProtKB-UniRule"/>
</dbReference>
<dbReference type="EMBL" id="AP017315">
    <property type="protein sequence ID" value="BAU31526.1"/>
    <property type="molecule type" value="Genomic_DNA"/>
</dbReference>
<protein>
    <recommendedName>
        <fullName evidence="8">Ribonuclease VapC</fullName>
        <shortName evidence="8">RNase VapC</shortName>
        <ecNumber evidence="8">3.1.-.-</ecNumber>
    </recommendedName>
    <alternativeName>
        <fullName evidence="8">Toxin VapC</fullName>
    </alternativeName>
</protein>
<evidence type="ECO:0000256" key="8">
    <source>
        <dbReference type="HAMAP-Rule" id="MF_00265"/>
    </source>
</evidence>
<sequence length="136" mass="14910">MTVLVDTSVWSLALRRDTPPNSPAVAQLSTALTSDLVVTTGLILQELLQGFLPNPTQTDIRRRFATLAYVQPTRDDHVAAAELRNACRRAGVQLGTIDALIAQLCISHNLELLSTDRDFVHAAQHCPLRLRSDPDS</sequence>
<dbReference type="GO" id="GO:0016787">
    <property type="term" value="F:hydrolase activity"/>
    <property type="evidence" value="ECO:0007669"/>
    <property type="project" value="UniProtKB-KW"/>
</dbReference>
<organism evidence="10 11">
    <name type="scientific">Microcella alkaliphila</name>
    <dbReference type="NCBI Taxonomy" id="279828"/>
    <lineage>
        <taxon>Bacteria</taxon>
        <taxon>Bacillati</taxon>
        <taxon>Actinomycetota</taxon>
        <taxon>Actinomycetes</taxon>
        <taxon>Micrococcales</taxon>
        <taxon>Microbacteriaceae</taxon>
        <taxon>Microcella</taxon>
    </lineage>
</organism>
<reference evidence="11" key="1">
    <citation type="submission" date="2015-12" db="EMBL/GenBank/DDBJ databases">
        <authorList>
            <person name="Shamseldin A."/>
            <person name="Moawad H."/>
            <person name="Abd El-Rahim W.M."/>
            <person name="Sadowsky M.J."/>
        </authorList>
    </citation>
    <scope>NUCLEOTIDE SEQUENCE [LARGE SCALE GENOMIC DNA]</scope>
    <source>
        <strain evidence="11">JAM AC0309</strain>
    </source>
</reference>
<keyword evidence="8" id="KW-0800">Toxin</keyword>
<evidence type="ECO:0000256" key="1">
    <source>
        <dbReference type="ARBA" id="ARBA00001946"/>
    </source>
</evidence>
<evidence type="ECO:0000313" key="11">
    <source>
        <dbReference type="Proteomes" id="UP000218965"/>
    </source>
</evidence>
<dbReference type="InterPro" id="IPR002716">
    <property type="entry name" value="PIN_dom"/>
</dbReference>
<dbReference type="PANTHER" id="PTHR33653:SF1">
    <property type="entry name" value="RIBONUCLEASE VAPC2"/>
    <property type="match status" value="1"/>
</dbReference>
<evidence type="ECO:0000256" key="7">
    <source>
        <dbReference type="ARBA" id="ARBA00038093"/>
    </source>
</evidence>
<dbReference type="Gene3D" id="3.40.50.1010">
    <property type="entry name" value="5'-nuclease"/>
    <property type="match status" value="1"/>
</dbReference>
<dbReference type="RefSeq" id="WP_096420766.1">
    <property type="nucleotide sequence ID" value="NZ_AP017315.1"/>
</dbReference>
<dbReference type="SUPFAM" id="SSF88723">
    <property type="entry name" value="PIN domain-like"/>
    <property type="match status" value="1"/>
</dbReference>
<evidence type="ECO:0000259" key="9">
    <source>
        <dbReference type="Pfam" id="PF01850"/>
    </source>
</evidence>
<dbReference type="GO" id="GO:0004540">
    <property type="term" value="F:RNA nuclease activity"/>
    <property type="evidence" value="ECO:0007669"/>
    <property type="project" value="InterPro"/>
</dbReference>
<dbReference type="Pfam" id="PF01850">
    <property type="entry name" value="PIN"/>
    <property type="match status" value="1"/>
</dbReference>
<comment type="similarity">
    <text evidence="7 8">Belongs to the PINc/VapC protein family.</text>
</comment>
<dbReference type="KEGG" id="malk:MalAC0309_0657"/>
<feature type="domain" description="PIN" evidence="9">
    <location>
        <begin position="3"/>
        <end position="123"/>
    </location>
</feature>
<evidence type="ECO:0000256" key="6">
    <source>
        <dbReference type="ARBA" id="ARBA00022842"/>
    </source>
</evidence>
<dbReference type="InterPro" id="IPR022907">
    <property type="entry name" value="VapC_family"/>
</dbReference>
<name>A0A0U5BMW2_9MICO</name>
<gene>
    <name evidence="8" type="primary">vapC</name>
    <name evidence="10" type="ORF">MalAC0309_0657</name>
</gene>
<dbReference type="EC" id="3.1.-.-" evidence="8"/>
<dbReference type="OrthoDB" id="9811788at2"/>
<keyword evidence="2 8" id="KW-1277">Toxin-antitoxin system</keyword>
<proteinExistence type="inferred from homology"/>
<evidence type="ECO:0000256" key="3">
    <source>
        <dbReference type="ARBA" id="ARBA00022722"/>
    </source>
</evidence>
<comment type="function">
    <text evidence="8">Toxic component of a toxin-antitoxin (TA) system. An RNase.</text>
</comment>
<evidence type="ECO:0000256" key="4">
    <source>
        <dbReference type="ARBA" id="ARBA00022723"/>
    </source>
</evidence>
<dbReference type="InterPro" id="IPR050556">
    <property type="entry name" value="Type_II_TA_system_RNase"/>
</dbReference>
<feature type="binding site" evidence="8">
    <location>
        <position position="98"/>
    </location>
    <ligand>
        <name>Mg(2+)</name>
        <dbReference type="ChEBI" id="CHEBI:18420"/>
    </ligand>
</feature>